<accession>A0A2T0MH23</accession>
<dbReference type="Proteomes" id="UP000237640">
    <property type="component" value="Unassembled WGS sequence"/>
</dbReference>
<evidence type="ECO:0000256" key="6">
    <source>
        <dbReference type="SAM" id="Phobius"/>
    </source>
</evidence>
<feature type="domain" description="ABC3 transporter permease C-terminal" evidence="7">
    <location>
        <begin position="302"/>
        <end position="415"/>
    </location>
</feature>
<feature type="transmembrane region" description="Helical" evidence="6">
    <location>
        <begin position="687"/>
        <end position="709"/>
    </location>
</feature>
<name>A0A2T0MH23_9FLAO</name>
<comment type="subcellular location">
    <subcellularLocation>
        <location evidence="1">Cell membrane</location>
        <topology evidence="1">Multi-pass membrane protein</topology>
    </subcellularLocation>
</comment>
<feature type="transmembrane region" description="Helical" evidence="6">
    <location>
        <begin position="739"/>
        <end position="757"/>
    </location>
</feature>
<evidence type="ECO:0000256" key="1">
    <source>
        <dbReference type="ARBA" id="ARBA00004651"/>
    </source>
</evidence>
<evidence type="ECO:0000256" key="4">
    <source>
        <dbReference type="ARBA" id="ARBA00022989"/>
    </source>
</evidence>
<keyword evidence="5 6" id="KW-0472">Membrane</keyword>
<evidence type="ECO:0000256" key="2">
    <source>
        <dbReference type="ARBA" id="ARBA00022475"/>
    </source>
</evidence>
<dbReference type="GO" id="GO:0005886">
    <property type="term" value="C:plasma membrane"/>
    <property type="evidence" value="ECO:0007669"/>
    <property type="project" value="UniProtKB-SubCell"/>
</dbReference>
<proteinExistence type="predicted"/>
<dbReference type="Pfam" id="PF02687">
    <property type="entry name" value="FtsX"/>
    <property type="match status" value="2"/>
</dbReference>
<keyword evidence="2" id="KW-1003">Cell membrane</keyword>
<reference evidence="9 10" key="1">
    <citation type="submission" date="2018-03" db="EMBL/GenBank/DDBJ databases">
        <title>Genomic Encyclopedia of Archaeal and Bacterial Type Strains, Phase II (KMG-II): from individual species to whole genera.</title>
        <authorList>
            <person name="Goeker M."/>
        </authorList>
    </citation>
    <scope>NUCLEOTIDE SEQUENCE [LARGE SCALE GENOMIC DNA]</scope>
    <source>
        <strain evidence="9 10">DSM 25027</strain>
    </source>
</reference>
<dbReference type="RefSeq" id="WP_106143775.1">
    <property type="nucleotide sequence ID" value="NZ_PVYX01000001.1"/>
</dbReference>
<feature type="domain" description="MacB-like periplasmic core" evidence="8">
    <location>
        <begin position="20"/>
        <end position="238"/>
    </location>
</feature>
<feature type="transmembrane region" description="Helical" evidence="6">
    <location>
        <begin position="297"/>
        <end position="318"/>
    </location>
</feature>
<feature type="transmembrane region" description="Helical" evidence="6">
    <location>
        <begin position="389"/>
        <end position="408"/>
    </location>
</feature>
<dbReference type="GO" id="GO:0022857">
    <property type="term" value="F:transmembrane transporter activity"/>
    <property type="evidence" value="ECO:0007669"/>
    <property type="project" value="TreeGrafter"/>
</dbReference>
<dbReference type="OrthoDB" id="8740261at2"/>
<evidence type="ECO:0000313" key="10">
    <source>
        <dbReference type="Proteomes" id="UP000237640"/>
    </source>
</evidence>
<keyword evidence="10" id="KW-1185">Reference proteome</keyword>
<keyword evidence="4 6" id="KW-1133">Transmembrane helix</keyword>
<sequence length="810" mass="89594">MFKNHLKIAWRSLKKQTFLTLLNTMGLAIGMAGALLIALFIHDELSFDKMFTDAERIHRINVDVKFGGTESVFAETSAPMAEALVADFSQVTMATRFNPLGTTLIRRSDKTQNTKEDNSTFADDTFFDMFGMDLLEGDKKTALSEPNTLIITESAAQKHFGTLSAVGETLVLNNSTTYTVTGVVQDMPKNSFLRDYSLFLAMAGNEDATDGEWTSHNYPTFIKLAPKANIENLQEPLRNMMGKYVIPYAQRYFPGITEEAFKASGNHLIYSTIPLVDIHLNSQLESEMSPNSSMQNIYILSFIGLFLIVLASVNFMNLSTAYSLKRSKEVGIRKTLGSSKVGLLRQFFIESGLITLISLLFAFVLATILLPFFNELAGKEISIPFANPYFWAIVLISAAFLGVLSGWYPAFFMSRFMPVDVLKGSGDKSIGGGRVRNSLVIFQFAISVFLIISTIIVYQQLRFIQSKDLGFSKDQVLIIEDVFATGDQATTFKEQVNQLAQVKSTTLSSFLPTPSSRTNTSLFREGFSDPESAINMQVWRTDNDYIPTLNIEMVSGRNFNPQFPADSSAIILNESAVAILGVDSKEVLGVRLSDDLGEEDATFLNVIGVVKDFHFESLRKDIGALSIRLGQSTGNLAVKLTAGDFSEATAAIQQIWNNLAPGQPFSYRFMDDAFNKTYEADRNLGRIFITFTILSIFIACLGLFGLATFNAEKRTKEIGVRKVLGASVSQITLRLTTDFLKLVAISILISVPIGWLAMNKWLQDFSYRIDISLAVFLLAAALAVLIAVITVSYQSIKAAITNPVKSLRSE</sequence>
<dbReference type="InterPro" id="IPR025857">
    <property type="entry name" value="MacB_PCD"/>
</dbReference>
<evidence type="ECO:0000256" key="3">
    <source>
        <dbReference type="ARBA" id="ARBA00022692"/>
    </source>
</evidence>
<dbReference type="PANTHER" id="PTHR30572">
    <property type="entry name" value="MEMBRANE COMPONENT OF TRANSPORTER-RELATED"/>
    <property type="match status" value="1"/>
</dbReference>
<feature type="transmembrane region" description="Helical" evidence="6">
    <location>
        <begin position="21"/>
        <end position="41"/>
    </location>
</feature>
<feature type="domain" description="ABC3 transporter permease C-terminal" evidence="7">
    <location>
        <begin position="690"/>
        <end position="803"/>
    </location>
</feature>
<evidence type="ECO:0000259" key="7">
    <source>
        <dbReference type="Pfam" id="PF02687"/>
    </source>
</evidence>
<evidence type="ECO:0000259" key="8">
    <source>
        <dbReference type="Pfam" id="PF12704"/>
    </source>
</evidence>
<keyword evidence="3 6" id="KW-0812">Transmembrane</keyword>
<gene>
    <name evidence="9" type="ORF">CLV81_0834</name>
</gene>
<dbReference type="InterPro" id="IPR050250">
    <property type="entry name" value="Macrolide_Exporter_MacB"/>
</dbReference>
<feature type="transmembrane region" description="Helical" evidence="6">
    <location>
        <begin position="438"/>
        <end position="458"/>
    </location>
</feature>
<evidence type="ECO:0000256" key="5">
    <source>
        <dbReference type="ARBA" id="ARBA00023136"/>
    </source>
</evidence>
<dbReference type="EMBL" id="PVYX01000001">
    <property type="protein sequence ID" value="PRX56836.1"/>
    <property type="molecule type" value="Genomic_DNA"/>
</dbReference>
<comment type="caution">
    <text evidence="9">The sequence shown here is derived from an EMBL/GenBank/DDBJ whole genome shotgun (WGS) entry which is preliminary data.</text>
</comment>
<organism evidence="9 10">
    <name type="scientific">Flagellimonas meridianipacifica</name>
    <dbReference type="NCBI Taxonomy" id="1080225"/>
    <lineage>
        <taxon>Bacteria</taxon>
        <taxon>Pseudomonadati</taxon>
        <taxon>Bacteroidota</taxon>
        <taxon>Flavobacteriia</taxon>
        <taxon>Flavobacteriales</taxon>
        <taxon>Flavobacteriaceae</taxon>
        <taxon>Flagellimonas</taxon>
    </lineage>
</organism>
<feature type="transmembrane region" description="Helical" evidence="6">
    <location>
        <begin position="769"/>
        <end position="793"/>
    </location>
</feature>
<feature type="transmembrane region" description="Helical" evidence="6">
    <location>
        <begin position="347"/>
        <end position="369"/>
    </location>
</feature>
<evidence type="ECO:0000313" key="9">
    <source>
        <dbReference type="EMBL" id="PRX56836.1"/>
    </source>
</evidence>
<dbReference type="AlphaFoldDB" id="A0A2T0MH23"/>
<protein>
    <submittedName>
        <fullName evidence="9">Putative ABC transport system permease protein</fullName>
    </submittedName>
</protein>
<dbReference type="PANTHER" id="PTHR30572:SF18">
    <property type="entry name" value="ABC-TYPE MACROLIDE FAMILY EXPORT SYSTEM PERMEASE COMPONENT 2"/>
    <property type="match status" value="1"/>
</dbReference>
<dbReference type="InterPro" id="IPR003838">
    <property type="entry name" value="ABC3_permease_C"/>
</dbReference>
<dbReference type="Pfam" id="PF12704">
    <property type="entry name" value="MacB_PCD"/>
    <property type="match status" value="1"/>
</dbReference>